<keyword evidence="9 15" id="KW-0233">DNA recombination</keyword>
<dbReference type="SUPFAM" id="SSF52540">
    <property type="entry name" value="P-loop containing nucleoside triphosphate hydrolases"/>
    <property type="match status" value="2"/>
</dbReference>
<dbReference type="PANTHER" id="PTHR47964">
    <property type="entry name" value="ATP-DEPENDENT DNA HELICASE HOMOLOG RECG, CHLOROPLASTIC"/>
    <property type="match status" value="1"/>
</dbReference>
<evidence type="ECO:0000256" key="9">
    <source>
        <dbReference type="ARBA" id="ARBA00023172"/>
    </source>
</evidence>
<evidence type="ECO:0000313" key="18">
    <source>
        <dbReference type="EMBL" id="MBC5713680.1"/>
    </source>
</evidence>
<dbReference type="InterPro" id="IPR027417">
    <property type="entry name" value="P-loop_NTPase"/>
</dbReference>
<dbReference type="Pfam" id="PF17191">
    <property type="entry name" value="RecG_wedge"/>
    <property type="match status" value="1"/>
</dbReference>
<protein>
    <recommendedName>
        <fullName evidence="2 15">ATP-dependent DNA helicase RecG</fullName>
        <ecNumber evidence="13 15">5.6.2.4</ecNumber>
    </recommendedName>
</protein>
<dbReference type="EMBL" id="JACOPH010000003">
    <property type="protein sequence ID" value="MBC5713680.1"/>
    <property type="molecule type" value="Genomic_DNA"/>
</dbReference>
<dbReference type="AlphaFoldDB" id="A0A923RTB4"/>
<comment type="catalytic activity">
    <reaction evidence="14 15">
        <text>ATP + H2O = ADP + phosphate + H(+)</text>
        <dbReference type="Rhea" id="RHEA:13065"/>
        <dbReference type="ChEBI" id="CHEBI:15377"/>
        <dbReference type="ChEBI" id="CHEBI:15378"/>
        <dbReference type="ChEBI" id="CHEBI:30616"/>
        <dbReference type="ChEBI" id="CHEBI:43474"/>
        <dbReference type="ChEBI" id="CHEBI:456216"/>
        <dbReference type="EC" id="5.6.2.4"/>
    </reaction>
</comment>
<evidence type="ECO:0000256" key="6">
    <source>
        <dbReference type="ARBA" id="ARBA00022806"/>
    </source>
</evidence>
<evidence type="ECO:0000256" key="4">
    <source>
        <dbReference type="ARBA" id="ARBA00022763"/>
    </source>
</evidence>
<evidence type="ECO:0000256" key="13">
    <source>
        <dbReference type="ARBA" id="ARBA00034808"/>
    </source>
</evidence>
<dbReference type="InterPro" id="IPR033454">
    <property type="entry name" value="RecG_wedge"/>
</dbReference>
<dbReference type="Pfam" id="PF00270">
    <property type="entry name" value="DEAD"/>
    <property type="match status" value="1"/>
</dbReference>
<dbReference type="PROSITE" id="PS51194">
    <property type="entry name" value="HELICASE_CTER"/>
    <property type="match status" value="1"/>
</dbReference>
<reference evidence="18" key="1">
    <citation type="submission" date="2020-08" db="EMBL/GenBank/DDBJ databases">
        <title>Genome public.</title>
        <authorList>
            <person name="Liu C."/>
            <person name="Sun Q."/>
        </authorList>
    </citation>
    <scope>NUCLEOTIDE SEQUENCE</scope>
    <source>
        <strain evidence="18">BX1005</strain>
    </source>
</reference>
<evidence type="ECO:0000256" key="5">
    <source>
        <dbReference type="ARBA" id="ARBA00022801"/>
    </source>
</evidence>
<dbReference type="CDD" id="cd17992">
    <property type="entry name" value="DEXHc_RecG"/>
    <property type="match status" value="1"/>
</dbReference>
<dbReference type="GO" id="GO:0006310">
    <property type="term" value="P:DNA recombination"/>
    <property type="evidence" value="ECO:0007669"/>
    <property type="project" value="UniProtKB-UniRule"/>
</dbReference>
<evidence type="ECO:0000256" key="14">
    <source>
        <dbReference type="ARBA" id="ARBA00048988"/>
    </source>
</evidence>
<keyword evidence="11" id="KW-0413">Isomerase</keyword>
<dbReference type="SMART" id="SM00490">
    <property type="entry name" value="HELICc"/>
    <property type="match status" value="1"/>
</dbReference>
<comment type="caution">
    <text evidence="18">The sequence shown here is derived from an EMBL/GenBank/DDBJ whole genome shotgun (WGS) entry which is preliminary data.</text>
</comment>
<dbReference type="CDD" id="cd04488">
    <property type="entry name" value="RecG_wedge_OBF"/>
    <property type="match status" value="1"/>
</dbReference>
<dbReference type="InterPro" id="IPR011545">
    <property type="entry name" value="DEAD/DEAH_box_helicase_dom"/>
</dbReference>
<evidence type="ECO:0000256" key="15">
    <source>
        <dbReference type="RuleBase" id="RU363016"/>
    </source>
</evidence>
<dbReference type="PROSITE" id="PS51192">
    <property type="entry name" value="HELICASE_ATP_BIND_1"/>
    <property type="match status" value="1"/>
</dbReference>
<evidence type="ECO:0000256" key="3">
    <source>
        <dbReference type="ARBA" id="ARBA00022741"/>
    </source>
</evidence>
<comment type="catalytic activity">
    <reaction evidence="12 15">
        <text>Couples ATP hydrolysis with the unwinding of duplex DNA by translocating in the 3'-5' direction.</text>
        <dbReference type="EC" id="5.6.2.4"/>
    </reaction>
</comment>
<keyword evidence="19" id="KW-1185">Reference proteome</keyword>
<dbReference type="NCBIfam" id="TIGR00643">
    <property type="entry name" value="recG"/>
    <property type="match status" value="1"/>
</dbReference>
<accession>A0A923RTB4</accession>
<dbReference type="SUPFAM" id="SSF50249">
    <property type="entry name" value="Nucleic acid-binding proteins"/>
    <property type="match status" value="1"/>
</dbReference>
<dbReference type="GO" id="GO:0016787">
    <property type="term" value="F:hydrolase activity"/>
    <property type="evidence" value="ECO:0007669"/>
    <property type="project" value="UniProtKB-KW"/>
</dbReference>
<dbReference type="InterPro" id="IPR012340">
    <property type="entry name" value="NA-bd_OB-fold"/>
</dbReference>
<dbReference type="SMART" id="SM00487">
    <property type="entry name" value="DEXDc"/>
    <property type="match status" value="1"/>
</dbReference>
<comment type="function">
    <text evidence="15">Plays a critical role in recombination and DNA repair. Helps process Holliday junction intermediates to mature products by catalyzing branch migration. Has replication fork regression activity, unwinds stalled or blocked replication forks to make a HJ that can be resolved. Has a DNA unwinding activity characteristic of a DNA helicase with 3'-5' polarity.</text>
</comment>
<dbReference type="Pfam" id="PF19833">
    <property type="entry name" value="RecG_dom3_C"/>
    <property type="match status" value="1"/>
</dbReference>
<evidence type="ECO:0000313" key="19">
    <source>
        <dbReference type="Proteomes" id="UP000606720"/>
    </source>
</evidence>
<evidence type="ECO:0000259" key="16">
    <source>
        <dbReference type="PROSITE" id="PS51192"/>
    </source>
</evidence>
<keyword evidence="7 15" id="KW-0067">ATP-binding</keyword>
<dbReference type="RefSeq" id="WP_186866560.1">
    <property type="nucleotide sequence ID" value="NZ_JACOPH010000003.1"/>
</dbReference>
<dbReference type="PANTHER" id="PTHR47964:SF1">
    <property type="entry name" value="ATP-DEPENDENT DNA HELICASE HOMOLOG RECG, CHLOROPLASTIC"/>
    <property type="match status" value="1"/>
</dbReference>
<dbReference type="Pfam" id="PF00271">
    <property type="entry name" value="Helicase_C"/>
    <property type="match status" value="1"/>
</dbReference>
<dbReference type="GO" id="GO:0043138">
    <property type="term" value="F:3'-5' DNA helicase activity"/>
    <property type="evidence" value="ECO:0007669"/>
    <property type="project" value="UniProtKB-EC"/>
</dbReference>
<dbReference type="InterPro" id="IPR045562">
    <property type="entry name" value="RecG_dom3_C"/>
</dbReference>
<dbReference type="Gene3D" id="3.40.50.300">
    <property type="entry name" value="P-loop containing nucleotide triphosphate hydrolases"/>
    <property type="match status" value="2"/>
</dbReference>
<keyword evidence="6 15" id="KW-0347">Helicase</keyword>
<evidence type="ECO:0000256" key="10">
    <source>
        <dbReference type="ARBA" id="ARBA00023204"/>
    </source>
</evidence>
<evidence type="ECO:0000256" key="7">
    <source>
        <dbReference type="ARBA" id="ARBA00022840"/>
    </source>
</evidence>
<dbReference type="Gene3D" id="2.40.50.140">
    <property type="entry name" value="Nucleic acid-binding proteins"/>
    <property type="match status" value="1"/>
</dbReference>
<name>A0A923RTB4_9FIRM</name>
<feature type="domain" description="Helicase ATP-binding" evidence="16">
    <location>
        <begin position="271"/>
        <end position="434"/>
    </location>
</feature>
<keyword evidence="5 15" id="KW-0378">Hydrolase</keyword>
<evidence type="ECO:0000259" key="17">
    <source>
        <dbReference type="PROSITE" id="PS51194"/>
    </source>
</evidence>
<evidence type="ECO:0000256" key="1">
    <source>
        <dbReference type="ARBA" id="ARBA00007504"/>
    </source>
</evidence>
<dbReference type="InterPro" id="IPR004609">
    <property type="entry name" value="ATP-dep_DNA_helicase_RecG"/>
</dbReference>
<keyword evidence="4 15" id="KW-0227">DNA damage</keyword>
<feature type="domain" description="Helicase C-terminal" evidence="17">
    <location>
        <begin position="453"/>
        <end position="613"/>
    </location>
</feature>
<keyword evidence="10 15" id="KW-0234">DNA repair</keyword>
<evidence type="ECO:0000256" key="8">
    <source>
        <dbReference type="ARBA" id="ARBA00023125"/>
    </source>
</evidence>
<dbReference type="NCBIfam" id="NF008168">
    <property type="entry name" value="PRK10917.2-2"/>
    <property type="match status" value="1"/>
</dbReference>
<gene>
    <name evidence="18" type="primary">recG</name>
    <name evidence="18" type="ORF">H8S17_05545</name>
</gene>
<dbReference type="InterPro" id="IPR014001">
    <property type="entry name" value="Helicase_ATP-bd"/>
</dbReference>
<dbReference type="GO" id="GO:0005524">
    <property type="term" value="F:ATP binding"/>
    <property type="evidence" value="ECO:0007669"/>
    <property type="project" value="UniProtKB-KW"/>
</dbReference>
<keyword evidence="3 15" id="KW-0547">Nucleotide-binding</keyword>
<dbReference type="EC" id="5.6.2.4" evidence="13 15"/>
<dbReference type="NCBIfam" id="NF008165">
    <property type="entry name" value="PRK10917.1-3"/>
    <property type="match status" value="1"/>
</dbReference>
<dbReference type="Proteomes" id="UP000606720">
    <property type="component" value="Unassembled WGS sequence"/>
</dbReference>
<proteinExistence type="inferred from homology"/>
<dbReference type="GO" id="GO:0003677">
    <property type="term" value="F:DNA binding"/>
    <property type="evidence" value="ECO:0007669"/>
    <property type="project" value="UniProtKB-KW"/>
</dbReference>
<evidence type="ECO:0000256" key="11">
    <source>
        <dbReference type="ARBA" id="ARBA00023235"/>
    </source>
</evidence>
<evidence type="ECO:0000256" key="2">
    <source>
        <dbReference type="ARBA" id="ARBA00017846"/>
    </source>
</evidence>
<keyword evidence="8" id="KW-0238">DNA-binding</keyword>
<dbReference type="InterPro" id="IPR001650">
    <property type="entry name" value="Helicase_C-like"/>
</dbReference>
<evidence type="ECO:0000256" key="12">
    <source>
        <dbReference type="ARBA" id="ARBA00034617"/>
    </source>
</evidence>
<sequence>MNLESPITEVKGIGAKTEKLMNKIGVYTVGDILLHYPRDYVRFKEPLSAGEITQEGIYAVIGKITSAPVLKRTNRMEIVQAKVRDTAGSVELIWFRMPYVRSQLKSQETYIFYGKVKQKGRQFCMEQPQIYTTEQYQQKMQTLQPVYARTDGLSNQMITKTILQAFEEISLSYEYLPEEIRKKEGLCEYNFAIRQIHFPENMESLTIARKRLVFDEFFLFILNMQMQKEKKIMIPNDFPIENETVIPYILSHLPYSLTKAQKKCFDEILTDMKKGTAMQRLVQGDVGSGKTIVAFLCMALMGENGHQSALMAPTEVLARQHYETFMGMCERFSLDRKVILLTGSLTAKEKRRAYEDMQMYQDAMIIGTQALIQEKAIYQNLGLVITDEQHRFGVRQREKLAEKGLHPHVLVMSATPIPRTLAIIIYGDMDISVIDEVPAKRLPNKNCVVGTSYRKTAYEFIRKEVQKGHQAYVICPLVEESEELEAENVTDYTKKLEAYYGGGLTIGCLNGKMKPAEKNKVMDAFAANEIQVLVSTTVVEVGVNVPNATVMMIENAERFGLAQLHQLRGRVGRGDAQSYCIMVDHAQSKESKKRLDILNRSNDGFFIAREDLKLRGPGDFFGIRQSGDMAFQIADIYQDADVLKRAADAVKELLLKDSMLEKEEHRKLAAFVESTMKEQMNL</sequence>
<comment type="similarity">
    <text evidence="1 15">Belongs to the helicase family. RecG subfamily.</text>
</comment>
<dbReference type="GO" id="GO:0006281">
    <property type="term" value="P:DNA repair"/>
    <property type="evidence" value="ECO:0007669"/>
    <property type="project" value="UniProtKB-UniRule"/>
</dbReference>
<organism evidence="18 19">
    <name type="scientific">Roseburia zhanii</name>
    <dbReference type="NCBI Taxonomy" id="2763064"/>
    <lineage>
        <taxon>Bacteria</taxon>
        <taxon>Bacillati</taxon>
        <taxon>Bacillota</taxon>
        <taxon>Clostridia</taxon>
        <taxon>Lachnospirales</taxon>
        <taxon>Lachnospiraceae</taxon>
        <taxon>Roseburia</taxon>
    </lineage>
</organism>
<dbReference type="InterPro" id="IPR047112">
    <property type="entry name" value="RecG/Mfd"/>
</dbReference>